<evidence type="ECO:0000259" key="1">
    <source>
        <dbReference type="Pfam" id="PF08818"/>
    </source>
</evidence>
<evidence type="ECO:0000313" key="3">
    <source>
        <dbReference type="Proteomes" id="UP000281813"/>
    </source>
</evidence>
<dbReference type="OrthoDB" id="9811812at2"/>
<sequence>MKPTQNEKVDQLIETLPLNIQEITTSLRKLLFEISDFTEEVKWGMPSYYKHSNICYLQPSKKHVNLGFYNGAGLKDPDNLLEGTGKQMRHIRIKKIEEIKPEQFKNLIEEAIDLQA</sequence>
<accession>A0A494Z496</accession>
<dbReference type="SUPFAM" id="SSF159888">
    <property type="entry name" value="YdhG-like"/>
    <property type="match status" value="1"/>
</dbReference>
<protein>
    <submittedName>
        <fullName evidence="2">DUF1801 domain-containing protein</fullName>
    </submittedName>
</protein>
<keyword evidence="3" id="KW-1185">Reference proteome</keyword>
<comment type="caution">
    <text evidence="2">The sequence shown here is derived from an EMBL/GenBank/DDBJ whole genome shotgun (WGS) entry which is preliminary data.</text>
</comment>
<dbReference type="Gene3D" id="3.90.1150.200">
    <property type="match status" value="1"/>
</dbReference>
<name>A0A494Z496_9BACI</name>
<dbReference type="Pfam" id="PF08818">
    <property type="entry name" value="DUF1801"/>
    <property type="match status" value="1"/>
</dbReference>
<reference evidence="2 3" key="1">
    <citation type="journal article" date="2015" name="Antonie Van Leeuwenhoek">
        <title>Oceanobacillus bengalensis sp. nov., a bacterium isolated from seawater of the Bay of Bengal.</title>
        <authorList>
            <person name="Yongchang O."/>
            <person name="Xiang W."/>
            <person name="Wang G."/>
        </authorList>
    </citation>
    <scope>NUCLEOTIDE SEQUENCE [LARGE SCALE GENOMIC DNA]</scope>
    <source>
        <strain evidence="2 3">MCCC 1K00260</strain>
    </source>
</reference>
<dbReference type="Proteomes" id="UP000281813">
    <property type="component" value="Unassembled WGS sequence"/>
</dbReference>
<dbReference type="AlphaFoldDB" id="A0A494Z496"/>
<feature type="domain" description="YdhG-like" evidence="1">
    <location>
        <begin position="21"/>
        <end position="112"/>
    </location>
</feature>
<dbReference type="EMBL" id="RBZO01000006">
    <property type="protein sequence ID" value="RKQ17133.1"/>
    <property type="molecule type" value="Genomic_DNA"/>
</dbReference>
<proteinExistence type="predicted"/>
<dbReference type="RefSeq" id="WP_121129474.1">
    <property type="nucleotide sequence ID" value="NZ_JBHUFK010000041.1"/>
</dbReference>
<evidence type="ECO:0000313" key="2">
    <source>
        <dbReference type="EMBL" id="RKQ17133.1"/>
    </source>
</evidence>
<gene>
    <name evidence="2" type="ORF">D8M05_05535</name>
</gene>
<organism evidence="2 3">
    <name type="scientific">Oceanobacillus bengalensis</name>
    <dbReference type="NCBI Taxonomy" id="1435466"/>
    <lineage>
        <taxon>Bacteria</taxon>
        <taxon>Bacillati</taxon>
        <taxon>Bacillota</taxon>
        <taxon>Bacilli</taxon>
        <taxon>Bacillales</taxon>
        <taxon>Bacillaceae</taxon>
        <taxon>Oceanobacillus</taxon>
    </lineage>
</organism>
<dbReference type="InterPro" id="IPR014922">
    <property type="entry name" value="YdhG-like"/>
</dbReference>